<feature type="domain" description="Protein kinase" evidence="2">
    <location>
        <begin position="257"/>
        <end position="527"/>
    </location>
</feature>
<evidence type="ECO:0000313" key="4">
    <source>
        <dbReference type="Proteomes" id="UP000559027"/>
    </source>
</evidence>
<sequence length="986" mass="110985">MSTLHAIAGLASEIVKACAEATANLAISKSSKSVKTLGVKSMKLAAEALEAESEESVGKITAVLAEVLSNVLAWPKEPSSTKRKKRVEDGHQKLDSTILWLQDIRQRNVNPTDNTESSSSENEEHESTVIAPIGRTQGVLNLDGSSKISSSNTKSNNQDGVSGSNEQGEGTSQLIPTEMKELLSILITVLSAPTKKKALQELTGDHAQLMIDFLYSILSRADLPTTWLRKYSIMTLRRLSEISTLHPRWYILKDIEYESHEDVVEGGFCKIYRGVCDNQRLCLKVIRVLRKGQLEDMLRLYAKEAILWGQLRHPNIVPFCGIYYLDNQKSRICLVSPWMDNGNIVMYLKQNPKQPRLPFVYDIAKGLKYLHDESVIHGDLKGVNVLVNNKGHASITDFGLSIIRTDRTLGFTNTPSIVTGYSERWASPELLRESARPDRASDVWAFGCVCFEILTRRRPFDECLNPPQVLWKLLQGHLPAQWIESFAEDLVDHIDPEMWKLIQWCWLADPSQRPTCEIMVRELEELLGLMKQVNPKASDEASDEAIHFPNLKMSKSSVDIDLTQVRHILDQINNRAMISGMPRPSRVEVPAASALDQDLIDILGDVLVTQHKRNALQLLRGDSAQMILDFLHTVVMKSPDALPPQIRTQAFISLYKLSKASSLYPQAYALRDIICSSLEDGGGFCDVYRGRHGEQSLCLKVIRIQQKSDTAMVLKIFAKEAILWSRLHHPNILPFYGICHLGDNGERISLVSPWMENGNLVAFLKRNPFMPRKPFIFDIINGLEYLHSQDIVHGALKGNDVLVNNIGRACIADFGLSTVRTTSGFNESISVSTVYGAAYYHVAPELLELGSSPTKASDVWAFGTVCYEVMTRKLPYHECTNDFQVFQKLFAGITPSRPESNPDSDLDLIGDEMWALMVKCWVRQPDLRPTLREIYLDFESKGLGERHREVQNYDSSETATRFHSTMKKIEEIKTDVAHVRRILCEL</sequence>
<feature type="region of interest" description="Disordered" evidence="1">
    <location>
        <begin position="105"/>
        <end position="171"/>
    </location>
</feature>
<dbReference type="InterPro" id="IPR008271">
    <property type="entry name" value="Ser/Thr_kinase_AS"/>
</dbReference>
<dbReference type="PANTHER" id="PTHR44329">
    <property type="entry name" value="SERINE/THREONINE-PROTEIN KINASE TNNI3K-RELATED"/>
    <property type="match status" value="1"/>
</dbReference>
<evidence type="ECO:0000259" key="2">
    <source>
        <dbReference type="PROSITE" id="PS50011"/>
    </source>
</evidence>
<dbReference type="EMBL" id="JAACJO010000006">
    <property type="protein sequence ID" value="KAF5356815.1"/>
    <property type="molecule type" value="Genomic_DNA"/>
</dbReference>
<comment type="caution">
    <text evidence="3">The sequence shown here is derived from an EMBL/GenBank/DDBJ whole genome shotgun (WGS) entry which is preliminary data.</text>
</comment>
<evidence type="ECO:0000256" key="1">
    <source>
        <dbReference type="SAM" id="MobiDB-lite"/>
    </source>
</evidence>
<proteinExistence type="predicted"/>
<dbReference type="OrthoDB" id="4062651at2759"/>
<dbReference type="AlphaFoldDB" id="A0A8H5G1W6"/>
<dbReference type="Proteomes" id="UP000559027">
    <property type="component" value="Unassembled WGS sequence"/>
</dbReference>
<protein>
    <recommendedName>
        <fullName evidence="2">Protein kinase domain-containing protein</fullName>
    </recommendedName>
</protein>
<dbReference type="Pfam" id="PF07714">
    <property type="entry name" value="PK_Tyr_Ser-Thr"/>
    <property type="match status" value="1"/>
</dbReference>
<dbReference type="GO" id="GO:0004674">
    <property type="term" value="F:protein serine/threonine kinase activity"/>
    <property type="evidence" value="ECO:0007669"/>
    <property type="project" value="TreeGrafter"/>
</dbReference>
<dbReference type="InterPro" id="IPR001245">
    <property type="entry name" value="Ser-Thr/Tyr_kinase_cat_dom"/>
</dbReference>
<dbReference type="Gene3D" id="1.10.510.10">
    <property type="entry name" value="Transferase(Phosphotransferase) domain 1"/>
    <property type="match status" value="2"/>
</dbReference>
<dbReference type="InterPro" id="IPR051681">
    <property type="entry name" value="Ser/Thr_Kinases-Pseudokinases"/>
</dbReference>
<dbReference type="PROSITE" id="PS00108">
    <property type="entry name" value="PROTEIN_KINASE_ST"/>
    <property type="match status" value="1"/>
</dbReference>
<dbReference type="InterPro" id="IPR011009">
    <property type="entry name" value="Kinase-like_dom_sf"/>
</dbReference>
<evidence type="ECO:0000313" key="3">
    <source>
        <dbReference type="EMBL" id="KAF5356815.1"/>
    </source>
</evidence>
<reference evidence="3 4" key="1">
    <citation type="journal article" date="2020" name="ISME J.">
        <title>Uncovering the hidden diversity of litter-decomposition mechanisms in mushroom-forming fungi.</title>
        <authorList>
            <person name="Floudas D."/>
            <person name="Bentzer J."/>
            <person name="Ahren D."/>
            <person name="Johansson T."/>
            <person name="Persson P."/>
            <person name="Tunlid A."/>
        </authorList>
    </citation>
    <scope>NUCLEOTIDE SEQUENCE [LARGE SCALE GENOMIC DNA]</scope>
    <source>
        <strain evidence="3 4">CBS 146.42</strain>
    </source>
</reference>
<feature type="compositionally biased region" description="Low complexity" evidence="1">
    <location>
        <begin position="145"/>
        <end position="157"/>
    </location>
</feature>
<feature type="compositionally biased region" description="Polar residues" evidence="1">
    <location>
        <begin position="158"/>
        <end position="171"/>
    </location>
</feature>
<dbReference type="PROSITE" id="PS50011">
    <property type="entry name" value="PROTEIN_KINASE_DOM"/>
    <property type="match status" value="2"/>
</dbReference>
<keyword evidence="4" id="KW-1185">Reference proteome</keyword>
<dbReference type="InterPro" id="IPR000719">
    <property type="entry name" value="Prot_kinase_dom"/>
</dbReference>
<organism evidence="3 4">
    <name type="scientific">Leucocoprinus leucothites</name>
    <dbReference type="NCBI Taxonomy" id="201217"/>
    <lineage>
        <taxon>Eukaryota</taxon>
        <taxon>Fungi</taxon>
        <taxon>Dikarya</taxon>
        <taxon>Basidiomycota</taxon>
        <taxon>Agaricomycotina</taxon>
        <taxon>Agaricomycetes</taxon>
        <taxon>Agaricomycetidae</taxon>
        <taxon>Agaricales</taxon>
        <taxon>Agaricineae</taxon>
        <taxon>Agaricaceae</taxon>
        <taxon>Leucocoprinus</taxon>
    </lineage>
</organism>
<accession>A0A8H5G1W6</accession>
<name>A0A8H5G1W6_9AGAR</name>
<feature type="domain" description="Protein kinase" evidence="2">
    <location>
        <begin position="673"/>
        <end position="950"/>
    </location>
</feature>
<dbReference type="SMART" id="SM00220">
    <property type="entry name" value="S_TKc"/>
    <property type="match status" value="2"/>
</dbReference>
<gene>
    <name evidence="3" type="ORF">D9756_006744</name>
</gene>
<dbReference type="Pfam" id="PF00069">
    <property type="entry name" value="Pkinase"/>
    <property type="match status" value="1"/>
</dbReference>
<dbReference type="GO" id="GO:0005524">
    <property type="term" value="F:ATP binding"/>
    <property type="evidence" value="ECO:0007669"/>
    <property type="project" value="InterPro"/>
</dbReference>
<dbReference type="SUPFAM" id="SSF56112">
    <property type="entry name" value="Protein kinase-like (PK-like)"/>
    <property type="match status" value="2"/>
</dbReference>